<evidence type="ECO:0000256" key="2">
    <source>
        <dbReference type="ARBA" id="ARBA00022670"/>
    </source>
</evidence>
<dbReference type="Gene3D" id="2.60.40.10">
    <property type="entry name" value="Immunoglobulins"/>
    <property type="match status" value="1"/>
</dbReference>
<dbReference type="SUPFAM" id="SSF49265">
    <property type="entry name" value="Fibronectin type III"/>
    <property type="match status" value="1"/>
</dbReference>
<evidence type="ECO:0000313" key="9">
    <source>
        <dbReference type="EMBL" id="MFC4820789.1"/>
    </source>
</evidence>
<dbReference type="Pfam" id="PF00082">
    <property type="entry name" value="Peptidase_S8"/>
    <property type="match status" value="1"/>
</dbReference>
<comment type="similarity">
    <text evidence="1 5">Belongs to the peptidase S8 family.</text>
</comment>
<dbReference type="InterPro" id="IPR003961">
    <property type="entry name" value="FN3_dom"/>
</dbReference>
<evidence type="ECO:0000259" key="8">
    <source>
        <dbReference type="PROSITE" id="PS50853"/>
    </source>
</evidence>
<evidence type="ECO:0000256" key="6">
    <source>
        <dbReference type="SAM" id="MobiDB-lite"/>
    </source>
</evidence>
<dbReference type="RefSeq" id="WP_380020809.1">
    <property type="nucleotide sequence ID" value="NZ_JBHSHD010000008.1"/>
</dbReference>
<evidence type="ECO:0000256" key="3">
    <source>
        <dbReference type="ARBA" id="ARBA00022801"/>
    </source>
</evidence>
<dbReference type="CDD" id="cd04842">
    <property type="entry name" value="Peptidases_S8_Kp43_protease"/>
    <property type="match status" value="1"/>
</dbReference>
<dbReference type="PANTHER" id="PTHR43399">
    <property type="entry name" value="SUBTILISIN-RELATED"/>
    <property type="match status" value="1"/>
</dbReference>
<evidence type="ECO:0000256" key="5">
    <source>
        <dbReference type="PROSITE-ProRule" id="PRU01240"/>
    </source>
</evidence>
<feature type="signal peptide" evidence="7">
    <location>
        <begin position="1"/>
        <end position="24"/>
    </location>
</feature>
<feature type="active site" description="Charge relay system" evidence="5">
    <location>
        <position position="283"/>
    </location>
</feature>
<keyword evidence="4 5" id="KW-0720">Serine protease</keyword>
<feature type="active site" description="Charge relay system" evidence="5">
    <location>
        <position position="542"/>
    </location>
</feature>
<gene>
    <name evidence="9" type="ORF">ACFO6Q_10665</name>
</gene>
<proteinExistence type="inferred from homology"/>
<keyword evidence="3 5" id="KW-0378">Hydrolase</keyword>
<feature type="domain" description="Fibronectin type-III" evidence="8">
    <location>
        <begin position="870"/>
        <end position="967"/>
    </location>
</feature>
<sequence length="1185" mass="121406">MTSLPSRSALAAALLLALSAGAPAANAVSASVVAAHPSIDAIDAARANPDVIILQTGIFDPAAQQLNVDSVGAAADAPSAYAIVQFRQGQLREQKTLAARGVQFLGYVPNNAYYVRLNGTKLEDLSRNPAVRWAGPLRPAMKLDPQLWRAERVASKALQEDGRYEIIVNAFAGVSSANMAAALRKRVPNVEITLRSERADAMPYVRAAVQPADLDALLLAATEIDGVVSVAPWVPTTTNNAGGIAALQGNLTASCAGSGPVCGPAPLFDQGITGAGQIAAVADSGTTVNAAWFTTLDKGSGPHTEVTFAENPPPALPNIGTLYPDNKIIGYWTQPGGPTDYDYVSGHGTHTTGTVVGDASGTFGANSFMPSTPLLPNHDLADGMAPNAQLLMQDIGPNNATSVIAADFAGTLEQAYRAGARVHNNSWGGPTAGQYSDQDAAADSAIRKREELLVVISAGNDRAGATQTGSPGNAKNAVTVAALGHAGSLVKASYSNAGPTADGRIKPDVAAPGSSVISARNSATPVNSTPTAPQTAPNSGTSMAAPTVTGNAVLLREFFTDGFYPRGEKTSDDALNPTGATLKALLLNGTTPATTPAAFPNTGTGWGRPWLDNSLWFKNTMPNGDDSRRLRLFERTNEAGMQTGDVHEYAIASVAAGIEFRATLTWFDPAAVPGSASTLINNLDLEVVAPDGQTYLGNRFSGGVSTTGGTADAKDTVEQVRFTAPVAGSYTLRVKATSVPGDGSVGSDRQGYALAVSGGFGLPDTAALPAPTALSVAGNGSSGVEIGFTLAGGAQGAQLYRADGTCATAQAGDFHLVASGSGAPLTDDTTVGGFDYAYKVRGISNDVEGEASTCIDVVSQDDCTLAPTFDIGSVIADGANASCSVNLEWTPAESACPAAATITYKIERDTDPYFGNAQTLAPGQSGTTFADTAVTSGTPYFYRVTATDADGNTTVARTANTTPTGADGPDPAAFLDDVDTGSFMHMQAPWQITNAAASAGSFSYRSARDGEPYPANTCASIQTPPLTIAAGATGLSFKAKYDLELEWDGVAMEISTDGGTTWNDLPPTGGYPSSFAATEDSTPGIPANACGYRATHGAFSGVTTATSNDDPGNGTATAVFKPFAADLSAYVGQTVQIRWVLATDPLATFDGFSLDEVRIGDGDSGDVIFANGFDEDTGSGDHMCH</sequence>
<dbReference type="InterPro" id="IPR008979">
    <property type="entry name" value="Galactose-bd-like_sf"/>
</dbReference>
<feature type="active site" description="Charge relay system" evidence="5">
    <location>
        <position position="347"/>
    </location>
</feature>
<dbReference type="Gene3D" id="2.60.120.260">
    <property type="entry name" value="Galactose-binding domain-like"/>
    <property type="match status" value="1"/>
</dbReference>
<protein>
    <submittedName>
        <fullName evidence="9">S8 family serine peptidase</fullName>
    </submittedName>
</protein>
<dbReference type="Gene3D" id="2.60.120.380">
    <property type="match status" value="1"/>
</dbReference>
<reference evidence="10" key="1">
    <citation type="journal article" date="2019" name="Int. J. Syst. Evol. Microbiol.">
        <title>The Global Catalogue of Microorganisms (GCM) 10K type strain sequencing project: providing services to taxonomists for standard genome sequencing and annotation.</title>
        <authorList>
            <consortium name="The Broad Institute Genomics Platform"/>
            <consortium name="The Broad Institute Genome Sequencing Center for Infectious Disease"/>
            <person name="Wu L."/>
            <person name="Ma J."/>
        </authorList>
    </citation>
    <scope>NUCLEOTIDE SEQUENCE [LARGE SCALE GENOMIC DNA]</scope>
    <source>
        <strain evidence="10">CCUG 30340</strain>
    </source>
</reference>
<dbReference type="PANTHER" id="PTHR43399:SF4">
    <property type="entry name" value="CELL WALL-ASSOCIATED PROTEASE"/>
    <property type="match status" value="1"/>
</dbReference>
<name>A0ABV9QZ58_9GAMM</name>
<evidence type="ECO:0000256" key="7">
    <source>
        <dbReference type="SAM" id="SignalP"/>
    </source>
</evidence>
<dbReference type="SUPFAM" id="SSF49785">
    <property type="entry name" value="Galactose-binding domain-like"/>
    <property type="match status" value="1"/>
</dbReference>
<keyword evidence="2 5" id="KW-0645">Protease</keyword>
<dbReference type="InterPro" id="IPR000209">
    <property type="entry name" value="Peptidase_S8/S53_dom"/>
</dbReference>
<evidence type="ECO:0000256" key="1">
    <source>
        <dbReference type="ARBA" id="ARBA00011073"/>
    </source>
</evidence>
<dbReference type="InterPro" id="IPR023828">
    <property type="entry name" value="Peptidase_S8_Ser-AS"/>
</dbReference>
<comment type="caution">
    <text evidence="9">The sequence shown here is derived from an EMBL/GenBank/DDBJ whole genome shotgun (WGS) entry which is preliminary data.</text>
</comment>
<dbReference type="PROSITE" id="PS00138">
    <property type="entry name" value="SUBTILASE_SER"/>
    <property type="match status" value="1"/>
</dbReference>
<organism evidence="9 10">
    <name type="scientific">Dokdonella ginsengisoli</name>
    <dbReference type="NCBI Taxonomy" id="363846"/>
    <lineage>
        <taxon>Bacteria</taxon>
        <taxon>Pseudomonadati</taxon>
        <taxon>Pseudomonadota</taxon>
        <taxon>Gammaproteobacteria</taxon>
        <taxon>Lysobacterales</taxon>
        <taxon>Rhodanobacteraceae</taxon>
        <taxon>Dokdonella</taxon>
    </lineage>
</organism>
<dbReference type="PRINTS" id="PR00723">
    <property type="entry name" value="SUBTILISIN"/>
</dbReference>
<dbReference type="EMBL" id="JBHSHD010000008">
    <property type="protein sequence ID" value="MFC4820789.1"/>
    <property type="molecule type" value="Genomic_DNA"/>
</dbReference>
<evidence type="ECO:0000313" key="10">
    <source>
        <dbReference type="Proteomes" id="UP001595886"/>
    </source>
</evidence>
<feature type="chain" id="PRO_5045102486" evidence="7">
    <location>
        <begin position="25"/>
        <end position="1185"/>
    </location>
</feature>
<dbReference type="InterPro" id="IPR034058">
    <property type="entry name" value="TagA/B/C/D_pept_dom"/>
</dbReference>
<dbReference type="InterPro" id="IPR051048">
    <property type="entry name" value="Peptidase_S8/S53_subtilisin"/>
</dbReference>
<accession>A0ABV9QZ58</accession>
<dbReference type="PROSITE" id="PS50853">
    <property type="entry name" value="FN3"/>
    <property type="match status" value="1"/>
</dbReference>
<keyword evidence="7" id="KW-0732">Signal</keyword>
<feature type="region of interest" description="Disordered" evidence="6">
    <location>
        <begin position="519"/>
        <end position="543"/>
    </location>
</feature>
<dbReference type="SUPFAM" id="SSF52743">
    <property type="entry name" value="Subtilisin-like"/>
    <property type="match status" value="1"/>
</dbReference>
<evidence type="ECO:0000256" key="4">
    <source>
        <dbReference type="ARBA" id="ARBA00022825"/>
    </source>
</evidence>
<dbReference type="Gene3D" id="3.40.50.200">
    <property type="entry name" value="Peptidase S8/S53 domain"/>
    <property type="match status" value="1"/>
</dbReference>
<dbReference type="InterPro" id="IPR036116">
    <property type="entry name" value="FN3_sf"/>
</dbReference>
<dbReference type="InterPro" id="IPR013783">
    <property type="entry name" value="Ig-like_fold"/>
</dbReference>
<keyword evidence="10" id="KW-1185">Reference proteome</keyword>
<dbReference type="PROSITE" id="PS51892">
    <property type="entry name" value="SUBTILASE"/>
    <property type="match status" value="1"/>
</dbReference>
<dbReference type="Proteomes" id="UP001595886">
    <property type="component" value="Unassembled WGS sequence"/>
</dbReference>
<dbReference type="InterPro" id="IPR015500">
    <property type="entry name" value="Peptidase_S8_subtilisin-rel"/>
</dbReference>
<dbReference type="InterPro" id="IPR036852">
    <property type="entry name" value="Peptidase_S8/S53_dom_sf"/>
</dbReference>